<organism evidence="1 2">
    <name type="scientific">Saccharopolyspora elongata</name>
    <dbReference type="NCBI Taxonomy" id="2530387"/>
    <lineage>
        <taxon>Bacteria</taxon>
        <taxon>Bacillati</taxon>
        <taxon>Actinomycetota</taxon>
        <taxon>Actinomycetes</taxon>
        <taxon>Pseudonocardiales</taxon>
        <taxon>Pseudonocardiaceae</taxon>
        <taxon>Saccharopolyspora</taxon>
    </lineage>
</organism>
<evidence type="ECO:0000313" key="2">
    <source>
        <dbReference type="Proteomes" id="UP000294947"/>
    </source>
</evidence>
<protein>
    <submittedName>
        <fullName evidence="1">Uncharacterized protein</fullName>
    </submittedName>
</protein>
<dbReference type="OrthoDB" id="3632723at2"/>
<keyword evidence="2" id="KW-1185">Reference proteome</keyword>
<gene>
    <name evidence="1" type="ORF">E1288_03955</name>
</gene>
<evidence type="ECO:0000313" key="1">
    <source>
        <dbReference type="EMBL" id="TDD55692.1"/>
    </source>
</evidence>
<accession>A0A4R4ZGM4</accession>
<dbReference type="EMBL" id="SMKW01000003">
    <property type="protein sequence ID" value="TDD55692.1"/>
    <property type="molecule type" value="Genomic_DNA"/>
</dbReference>
<name>A0A4R4ZGM4_9PSEU</name>
<dbReference type="Proteomes" id="UP000294947">
    <property type="component" value="Unassembled WGS sequence"/>
</dbReference>
<comment type="caution">
    <text evidence="1">The sequence shown here is derived from an EMBL/GenBank/DDBJ whole genome shotgun (WGS) entry which is preliminary data.</text>
</comment>
<reference evidence="1 2" key="1">
    <citation type="submission" date="2019-03" db="EMBL/GenBank/DDBJ databases">
        <title>Draft genome sequences of novel Actinobacteria.</title>
        <authorList>
            <person name="Sahin N."/>
            <person name="Ay H."/>
            <person name="Saygin H."/>
        </authorList>
    </citation>
    <scope>NUCLEOTIDE SEQUENCE [LARGE SCALE GENOMIC DNA]</scope>
    <source>
        <strain evidence="1 2">7K502</strain>
    </source>
</reference>
<proteinExistence type="predicted"/>
<dbReference type="AlphaFoldDB" id="A0A4R4ZGM4"/>
<sequence length="138" mass="14957">MARSTAPEGEFALELDDLLGELRRRGWTLILWGPREAPELYAAMYHRATSADVLIIRGEKDASAYRTPVVGDSPVFCPPVVAYQYHAEPTWALRAVLSLPAPGEPGAPMGMEKPSPKCAIPAGLPKPVLIRPLSQLAN</sequence>